<dbReference type="Gene3D" id="2.60.40.10">
    <property type="entry name" value="Immunoglobulins"/>
    <property type="match status" value="1"/>
</dbReference>
<dbReference type="GO" id="GO:0005509">
    <property type="term" value="F:calcium ion binding"/>
    <property type="evidence" value="ECO:0007669"/>
    <property type="project" value="InterPro"/>
</dbReference>
<feature type="signal peptide" evidence="1">
    <location>
        <begin position="1"/>
        <end position="20"/>
    </location>
</feature>
<dbReference type="GO" id="GO:0016020">
    <property type="term" value="C:membrane"/>
    <property type="evidence" value="ECO:0007669"/>
    <property type="project" value="InterPro"/>
</dbReference>
<dbReference type="InterPro" id="IPR015919">
    <property type="entry name" value="Cadherin-like_sf"/>
</dbReference>
<dbReference type="InterPro" id="IPR013783">
    <property type="entry name" value="Ig-like_fold"/>
</dbReference>
<keyword evidence="1" id="KW-0732">Signal</keyword>
<comment type="caution">
    <text evidence="2">The sequence shown here is derived from an EMBL/GenBank/DDBJ whole genome shotgun (WGS) entry which is preliminary data.</text>
</comment>
<dbReference type="SUPFAM" id="SSF49313">
    <property type="entry name" value="Cadherin-like"/>
    <property type="match status" value="1"/>
</dbReference>
<dbReference type="Pfam" id="PF17963">
    <property type="entry name" value="Big_9"/>
    <property type="match status" value="1"/>
</dbReference>
<dbReference type="Proteomes" id="UP000251889">
    <property type="component" value="Unassembled WGS sequence"/>
</dbReference>
<reference evidence="2 3" key="1">
    <citation type="submission" date="2018-06" db="EMBL/GenBank/DDBJ databases">
        <title>Chryseolinea flavus sp. nov., a member of the phylum Bacteroidetes isolated from soil.</title>
        <authorList>
            <person name="Li Y."/>
            <person name="Wang J."/>
        </authorList>
    </citation>
    <scope>NUCLEOTIDE SEQUENCE [LARGE SCALE GENOMIC DNA]</scope>
    <source>
        <strain evidence="2 3">SDU1-6</strain>
    </source>
</reference>
<dbReference type="EMBL" id="QMFY01000001">
    <property type="protein sequence ID" value="RAW02840.1"/>
    <property type="molecule type" value="Genomic_DNA"/>
</dbReference>
<evidence type="ECO:0000313" key="3">
    <source>
        <dbReference type="Proteomes" id="UP000251889"/>
    </source>
</evidence>
<gene>
    <name evidence="2" type="ORF">DQQ10_01650</name>
</gene>
<dbReference type="OrthoDB" id="844454at2"/>
<evidence type="ECO:0000256" key="1">
    <source>
        <dbReference type="SAM" id="SignalP"/>
    </source>
</evidence>
<protein>
    <recommendedName>
        <fullName evidence="4">Cadherin domain-containing protein</fullName>
    </recommendedName>
</protein>
<keyword evidence="3" id="KW-1185">Reference proteome</keyword>
<sequence length="513" mass="57716">MKRIVLSFLLILSGFSFLNAQNNGLIFPDSAGWNTLNENELLSFQVKSSHESVKKFSIEGTEGLDIHFDTLGYFSWKPSFDIVDRVTKFKDFTVIFQAQLADGKRERKAITFTLNHVNRPPVVDELPTAYVKQSNLNTYQIASDFVYDPDGDPLVFKSIQSQMPEGASISSAGQFTWTPSRTQFANLKNNPLNIEFIVQDQPDKAETKGKIKVSQTQQDLPSEINIVPGDTLFSIKEDETLNLKLYISDPNGDDNIRSAGFIPTDKRIAATSLKENTAQQYEFIWTPGYEFVDDTQTSLTSEIIFFVLDKSNNRVQKKVKIKVFDTENMVKKDAHLFQKYRTNLVDAMVLIQQLDAHQKKLNGDYKKAKKGKKHRSIVNASLGAVTGFTPIAVDNPDQAKVVSGIGGTTVLTLGTLEATEVIGRSKESIMDKIKIGIDIRNKTQTMGDEFARKYALKSSRRSAEFDKDIEKLRAALNDQRIVLLELDAYNKNAGKIDDKDIKKVFLDYGEESK</sequence>
<accession>A0A364Y7C2</accession>
<dbReference type="RefSeq" id="WP_112745055.1">
    <property type="nucleotide sequence ID" value="NZ_QMFY01000001.1"/>
</dbReference>
<evidence type="ECO:0000313" key="2">
    <source>
        <dbReference type="EMBL" id="RAW02840.1"/>
    </source>
</evidence>
<name>A0A364Y7C2_9BACT</name>
<feature type="chain" id="PRO_5016941600" description="Cadherin domain-containing protein" evidence="1">
    <location>
        <begin position="21"/>
        <end position="513"/>
    </location>
</feature>
<organism evidence="2 3">
    <name type="scientific">Pseudochryseolinea flava</name>
    <dbReference type="NCBI Taxonomy" id="2059302"/>
    <lineage>
        <taxon>Bacteria</taxon>
        <taxon>Pseudomonadati</taxon>
        <taxon>Bacteroidota</taxon>
        <taxon>Cytophagia</taxon>
        <taxon>Cytophagales</taxon>
        <taxon>Fulvivirgaceae</taxon>
        <taxon>Pseudochryseolinea</taxon>
    </lineage>
</organism>
<proteinExistence type="predicted"/>
<dbReference type="AlphaFoldDB" id="A0A364Y7C2"/>
<evidence type="ECO:0008006" key="4">
    <source>
        <dbReference type="Google" id="ProtNLM"/>
    </source>
</evidence>